<reference evidence="1" key="1">
    <citation type="submission" date="2014-09" db="EMBL/GenBank/DDBJ databases">
        <authorList>
            <person name="Magalhaes I.L.F."/>
            <person name="Oliveira U."/>
            <person name="Santos F.R."/>
            <person name="Vidigal T.H.D.A."/>
            <person name="Brescovit A.D."/>
            <person name="Santos A.J."/>
        </authorList>
    </citation>
    <scope>NUCLEOTIDE SEQUENCE</scope>
    <source>
        <tissue evidence="1">Shoot tissue taken approximately 20 cm above the soil surface</tissue>
    </source>
</reference>
<protein>
    <submittedName>
        <fullName evidence="1">Uncharacterized protein</fullName>
    </submittedName>
</protein>
<evidence type="ECO:0000313" key="1">
    <source>
        <dbReference type="EMBL" id="JAD98220.1"/>
    </source>
</evidence>
<proteinExistence type="predicted"/>
<dbReference type="EMBL" id="GBRH01199675">
    <property type="protein sequence ID" value="JAD98220.1"/>
    <property type="molecule type" value="Transcribed_RNA"/>
</dbReference>
<organism evidence="1">
    <name type="scientific">Arundo donax</name>
    <name type="common">Giant reed</name>
    <name type="synonym">Donax arundinaceus</name>
    <dbReference type="NCBI Taxonomy" id="35708"/>
    <lineage>
        <taxon>Eukaryota</taxon>
        <taxon>Viridiplantae</taxon>
        <taxon>Streptophyta</taxon>
        <taxon>Embryophyta</taxon>
        <taxon>Tracheophyta</taxon>
        <taxon>Spermatophyta</taxon>
        <taxon>Magnoliopsida</taxon>
        <taxon>Liliopsida</taxon>
        <taxon>Poales</taxon>
        <taxon>Poaceae</taxon>
        <taxon>PACMAD clade</taxon>
        <taxon>Arundinoideae</taxon>
        <taxon>Arundineae</taxon>
        <taxon>Arundo</taxon>
    </lineage>
</organism>
<sequence length="39" mass="4380">MISDKWKITTPIERVNIKMTCIFLESTGALLSSIIIKGK</sequence>
<name>A0A0A9EK47_ARUDO</name>
<reference evidence="1" key="2">
    <citation type="journal article" date="2015" name="Data Brief">
        <title>Shoot transcriptome of the giant reed, Arundo donax.</title>
        <authorList>
            <person name="Barrero R.A."/>
            <person name="Guerrero F.D."/>
            <person name="Moolhuijzen P."/>
            <person name="Goolsby J.A."/>
            <person name="Tidwell J."/>
            <person name="Bellgard S.E."/>
            <person name="Bellgard M.I."/>
        </authorList>
    </citation>
    <scope>NUCLEOTIDE SEQUENCE</scope>
    <source>
        <tissue evidence="1">Shoot tissue taken approximately 20 cm above the soil surface</tissue>
    </source>
</reference>
<dbReference type="AlphaFoldDB" id="A0A0A9EK47"/>
<accession>A0A0A9EK47</accession>